<comment type="caution">
    <text evidence="2">The sequence shown here is derived from an EMBL/GenBank/DDBJ whole genome shotgun (WGS) entry which is preliminary data.</text>
</comment>
<feature type="compositionally biased region" description="Acidic residues" evidence="1">
    <location>
        <begin position="43"/>
        <end position="53"/>
    </location>
</feature>
<accession>A0A8H7EL55</accession>
<proteinExistence type="predicted"/>
<protein>
    <recommendedName>
        <fullName evidence="4">TIGR02453 family protein</fullName>
    </recommendedName>
</protein>
<evidence type="ECO:0000256" key="1">
    <source>
        <dbReference type="SAM" id="MobiDB-lite"/>
    </source>
</evidence>
<evidence type="ECO:0000313" key="2">
    <source>
        <dbReference type="EMBL" id="KAF7720891.1"/>
    </source>
</evidence>
<dbReference type="Proteomes" id="UP000605846">
    <property type="component" value="Unassembled WGS sequence"/>
</dbReference>
<keyword evidence="3" id="KW-1185">Reference proteome</keyword>
<evidence type="ECO:0000313" key="3">
    <source>
        <dbReference type="Proteomes" id="UP000605846"/>
    </source>
</evidence>
<evidence type="ECO:0008006" key="4">
    <source>
        <dbReference type="Google" id="ProtNLM"/>
    </source>
</evidence>
<dbReference type="InterPro" id="IPR012808">
    <property type="entry name" value="CHP02453"/>
</dbReference>
<dbReference type="PANTHER" id="PTHR36452:SF1">
    <property type="entry name" value="DUF2461 DOMAIN-CONTAINING PROTEIN"/>
    <property type="match status" value="1"/>
</dbReference>
<dbReference type="EMBL" id="JABAYA010000340">
    <property type="protein sequence ID" value="KAF7720891.1"/>
    <property type="molecule type" value="Genomic_DNA"/>
</dbReference>
<gene>
    <name evidence="2" type="ORF">EC973_005871</name>
</gene>
<sequence length="300" mass="34087">MPPKRTNTKLRHVKPNSNQVNPMQPAKELSSKRRRVAKHSDSEDYQNDSEDGDQATWEVQPAELKIPRPKGSPFPDALSPDVLEFMALLAANNDRDFMRIQQQQWLSIRADFIDFVGMIISELHKLDPTVLVEESKDAIYRQHRDLRFTNDRRPYKCHLSASFSRGGKKSPFAGYHLSVCPGNKTYVAAGIWQPSSSRLFRIRQGIMENGNLMREALSMDTMEKVFGKCGLDVLEDTDKLKSAPKGIAKDHPEIDLLRYKSLVISKSFTDTEVVSQGFLDKVLDAYEAMVPFVAVINSWD</sequence>
<dbReference type="Pfam" id="PF09365">
    <property type="entry name" value="DUF2461"/>
    <property type="match status" value="1"/>
</dbReference>
<organism evidence="2 3">
    <name type="scientific">Apophysomyces ossiformis</name>
    <dbReference type="NCBI Taxonomy" id="679940"/>
    <lineage>
        <taxon>Eukaryota</taxon>
        <taxon>Fungi</taxon>
        <taxon>Fungi incertae sedis</taxon>
        <taxon>Mucoromycota</taxon>
        <taxon>Mucoromycotina</taxon>
        <taxon>Mucoromycetes</taxon>
        <taxon>Mucorales</taxon>
        <taxon>Mucorineae</taxon>
        <taxon>Mucoraceae</taxon>
        <taxon>Apophysomyces</taxon>
    </lineage>
</organism>
<dbReference type="AlphaFoldDB" id="A0A8H7EL55"/>
<dbReference type="OrthoDB" id="2537769at2759"/>
<dbReference type="NCBIfam" id="TIGR02453">
    <property type="entry name" value="TIGR02453 family protein"/>
    <property type="match status" value="1"/>
</dbReference>
<name>A0A8H7EL55_9FUNG</name>
<feature type="region of interest" description="Disordered" evidence="1">
    <location>
        <begin position="1"/>
        <end position="54"/>
    </location>
</feature>
<reference evidence="2" key="1">
    <citation type="submission" date="2020-01" db="EMBL/GenBank/DDBJ databases">
        <title>Genome Sequencing of Three Apophysomyces-Like Fungal Strains Confirms a Novel Fungal Genus in the Mucoromycota with divergent Burkholderia-like Endosymbiotic Bacteria.</title>
        <authorList>
            <person name="Stajich J.E."/>
            <person name="Macias A.M."/>
            <person name="Carter-House D."/>
            <person name="Lovett B."/>
            <person name="Kasson L.R."/>
            <person name="Berry K."/>
            <person name="Grigoriev I."/>
            <person name="Chang Y."/>
            <person name="Spatafora J."/>
            <person name="Kasson M.T."/>
        </authorList>
    </citation>
    <scope>NUCLEOTIDE SEQUENCE</scope>
    <source>
        <strain evidence="2">NRRL A-21654</strain>
    </source>
</reference>
<dbReference type="PANTHER" id="PTHR36452">
    <property type="entry name" value="CHROMOSOME 12, WHOLE GENOME SHOTGUN SEQUENCE"/>
    <property type="match status" value="1"/>
</dbReference>
<feature type="compositionally biased region" description="Basic residues" evidence="1">
    <location>
        <begin position="1"/>
        <end position="14"/>
    </location>
</feature>